<feature type="domain" description="ABC transmembrane type-1" evidence="8">
    <location>
        <begin position="65"/>
        <end position="281"/>
    </location>
</feature>
<keyword evidence="2 7" id="KW-0813">Transport</keyword>
<proteinExistence type="inferred from homology"/>
<dbReference type="Pfam" id="PF00528">
    <property type="entry name" value="BPD_transp_1"/>
    <property type="match status" value="1"/>
</dbReference>
<keyword evidence="10" id="KW-1185">Reference proteome</keyword>
<dbReference type="CDD" id="cd06261">
    <property type="entry name" value="TM_PBP2"/>
    <property type="match status" value="1"/>
</dbReference>
<dbReference type="PANTHER" id="PTHR43005">
    <property type="entry name" value="BLR7065 PROTEIN"/>
    <property type="match status" value="1"/>
</dbReference>
<feature type="transmembrane region" description="Helical" evidence="7">
    <location>
        <begin position="69"/>
        <end position="91"/>
    </location>
</feature>
<keyword evidence="3" id="KW-1003">Cell membrane</keyword>
<dbReference type="PROSITE" id="PS50928">
    <property type="entry name" value="ABC_TM1"/>
    <property type="match status" value="1"/>
</dbReference>
<dbReference type="InterPro" id="IPR035906">
    <property type="entry name" value="MetI-like_sf"/>
</dbReference>
<dbReference type="AlphaFoldDB" id="A0A1U9Z7Z5"/>
<dbReference type="Proteomes" id="UP000191135">
    <property type="component" value="Plasmid pMM593"/>
</dbReference>
<evidence type="ECO:0000256" key="3">
    <source>
        <dbReference type="ARBA" id="ARBA00022475"/>
    </source>
</evidence>
<evidence type="ECO:0000259" key="8">
    <source>
        <dbReference type="PROSITE" id="PS50928"/>
    </source>
</evidence>
<evidence type="ECO:0000313" key="10">
    <source>
        <dbReference type="Proteomes" id="UP000191135"/>
    </source>
</evidence>
<name>A0A1U9Z7Z5_9HYPH</name>
<keyword evidence="5 7" id="KW-1133">Transmembrane helix</keyword>
<evidence type="ECO:0000256" key="4">
    <source>
        <dbReference type="ARBA" id="ARBA00022692"/>
    </source>
</evidence>
<feature type="transmembrane region" description="Helical" evidence="7">
    <location>
        <begin position="97"/>
        <end position="125"/>
    </location>
</feature>
<dbReference type="InterPro" id="IPR000515">
    <property type="entry name" value="MetI-like"/>
</dbReference>
<keyword evidence="6 7" id="KW-0472">Membrane</keyword>
<dbReference type="SUPFAM" id="SSF161098">
    <property type="entry name" value="MetI-like"/>
    <property type="match status" value="1"/>
</dbReference>
<reference evidence="9 10" key="1">
    <citation type="submission" date="2017-03" db="EMBL/GenBank/DDBJ databases">
        <title>Foreign affairs: Plasmid Transfer between Roseobacters and Rhizobia.</title>
        <authorList>
            <person name="Bartling P."/>
            <person name="Bunk B."/>
            <person name="Overmann J."/>
            <person name="Brinkmann H."/>
            <person name="Petersen J."/>
        </authorList>
    </citation>
    <scope>NUCLEOTIDE SEQUENCE [LARGE SCALE GENOMIC DNA]</scope>
    <source>
        <strain evidence="9 10">MACL11</strain>
        <plasmid evidence="10">Plasmid pmm593</plasmid>
    </source>
</reference>
<sequence>MNNRRFVFWTLTPGLAILAMLALVSIAGALYFSVMDRSLRYADYDFAGLYNYHRLLADRRFLNALRISVIWEVVTVVGALAVATLLSVMIFETVRSLWVRNLICLAFLAPVLLPRVAAAFIWRFLYSPSLGLINYLASLVGIGPIEFLADPSLALISVAVVDIWQWGLFFTVIMLKLLETLPKDPIEAAQLDNARTWEIHAFVTLPMLKGPIISLALVKAVESLRSFDLIYVMTGGGPGTTTETLDLYAYQAGINLGGRISYASAMSILLLLLTTIVFTLVWRGIRKWSV</sequence>
<protein>
    <submittedName>
        <fullName evidence="9">Trehalose transport system permease protein SugA</fullName>
    </submittedName>
</protein>
<evidence type="ECO:0000256" key="1">
    <source>
        <dbReference type="ARBA" id="ARBA00004651"/>
    </source>
</evidence>
<feature type="transmembrane region" description="Helical" evidence="7">
    <location>
        <begin position="260"/>
        <end position="282"/>
    </location>
</feature>
<comment type="similarity">
    <text evidence="7">Belongs to the binding-protein-dependent transport system permease family.</text>
</comment>
<feature type="transmembrane region" description="Helical" evidence="7">
    <location>
        <begin position="132"/>
        <end position="149"/>
    </location>
</feature>
<dbReference type="KEGG" id="mmed:Mame_04519"/>
<dbReference type="PANTHER" id="PTHR43005:SF1">
    <property type="entry name" value="SPERMIDINE_PUTRESCINE TRANSPORT SYSTEM PERMEASE PROTEIN"/>
    <property type="match status" value="1"/>
</dbReference>
<dbReference type="GO" id="GO:0055085">
    <property type="term" value="P:transmembrane transport"/>
    <property type="evidence" value="ECO:0007669"/>
    <property type="project" value="InterPro"/>
</dbReference>
<evidence type="ECO:0000256" key="6">
    <source>
        <dbReference type="ARBA" id="ARBA00023136"/>
    </source>
</evidence>
<keyword evidence="4 7" id="KW-0812">Transmembrane</keyword>
<keyword evidence="9" id="KW-0614">Plasmid</keyword>
<feature type="transmembrane region" description="Helical" evidence="7">
    <location>
        <begin position="155"/>
        <end position="178"/>
    </location>
</feature>
<dbReference type="OrthoDB" id="9801818at2"/>
<dbReference type="EMBL" id="CP020331">
    <property type="protein sequence ID" value="AQZ53811.1"/>
    <property type="molecule type" value="Genomic_DNA"/>
</dbReference>
<evidence type="ECO:0000256" key="7">
    <source>
        <dbReference type="RuleBase" id="RU363032"/>
    </source>
</evidence>
<dbReference type="Gene3D" id="1.10.3720.10">
    <property type="entry name" value="MetI-like"/>
    <property type="match status" value="1"/>
</dbReference>
<organism evidence="9 10">
    <name type="scientific">Martelella mediterranea DSM 17316</name>
    <dbReference type="NCBI Taxonomy" id="1122214"/>
    <lineage>
        <taxon>Bacteria</taxon>
        <taxon>Pseudomonadati</taxon>
        <taxon>Pseudomonadota</taxon>
        <taxon>Alphaproteobacteria</taxon>
        <taxon>Hyphomicrobiales</taxon>
        <taxon>Aurantimonadaceae</taxon>
        <taxon>Martelella</taxon>
    </lineage>
</organism>
<dbReference type="GO" id="GO:0005886">
    <property type="term" value="C:plasma membrane"/>
    <property type="evidence" value="ECO:0007669"/>
    <property type="project" value="UniProtKB-SubCell"/>
</dbReference>
<evidence type="ECO:0000313" key="9">
    <source>
        <dbReference type="EMBL" id="AQZ53811.1"/>
    </source>
</evidence>
<dbReference type="RefSeq" id="WP_018067736.1">
    <property type="nucleotide sequence ID" value="NZ_AQWH01000053.1"/>
</dbReference>
<accession>A0A1U9Z7Z5</accession>
<dbReference type="eggNOG" id="COG1175">
    <property type="taxonomic scope" value="Bacteria"/>
</dbReference>
<feature type="transmembrane region" description="Helical" evidence="7">
    <location>
        <begin position="6"/>
        <end position="32"/>
    </location>
</feature>
<evidence type="ECO:0000256" key="2">
    <source>
        <dbReference type="ARBA" id="ARBA00022448"/>
    </source>
</evidence>
<geneLocation type="plasmid" evidence="10">
    <name>pmm593</name>
</geneLocation>
<comment type="subcellular location">
    <subcellularLocation>
        <location evidence="1 7">Cell membrane</location>
        <topology evidence="1 7">Multi-pass membrane protein</topology>
    </subcellularLocation>
</comment>
<gene>
    <name evidence="9" type="primary">sugA_8</name>
    <name evidence="9" type="ORF">Mame_04519</name>
</gene>
<evidence type="ECO:0000256" key="5">
    <source>
        <dbReference type="ARBA" id="ARBA00022989"/>
    </source>
</evidence>